<reference evidence="2" key="1">
    <citation type="submission" date="2020-02" db="EMBL/GenBank/DDBJ databases">
        <authorList>
            <person name="Meier V. D."/>
        </authorList>
    </citation>
    <scope>NUCLEOTIDE SEQUENCE</scope>
    <source>
        <strain evidence="2">AVDCRST_MAG67</strain>
    </source>
</reference>
<protein>
    <submittedName>
        <fullName evidence="2">Uncharacterized protein</fullName>
    </submittedName>
</protein>
<accession>A0A6J4S7T8</accession>
<keyword evidence="1" id="KW-0472">Membrane</keyword>
<feature type="transmembrane region" description="Helical" evidence="1">
    <location>
        <begin position="73"/>
        <end position="92"/>
    </location>
</feature>
<feature type="transmembrane region" description="Helical" evidence="1">
    <location>
        <begin position="48"/>
        <end position="67"/>
    </location>
</feature>
<sequence length="179" mass="19403">MNVPLEATLLLVVPFAVVGGALLIVCVERLGWIRRHESRLTRLLRRTGLIVSCLVTAEMATLWAYWAGDVNEAPFAMWGALLAASALVLVALKPSPLRAAIGVVLALIPPAFFWLMLTIASECHRAGCSWAQKLSGVPVAVLVVLAAVLSLLELGRVTRQLLAQDRRDGQRPNRRTAAH</sequence>
<feature type="transmembrane region" description="Helical" evidence="1">
    <location>
        <begin position="6"/>
        <end position="27"/>
    </location>
</feature>
<name>A0A6J4S7T8_9ACTN</name>
<organism evidence="2">
    <name type="scientific">uncultured Solirubrobacteraceae bacterium</name>
    <dbReference type="NCBI Taxonomy" id="1162706"/>
    <lineage>
        <taxon>Bacteria</taxon>
        <taxon>Bacillati</taxon>
        <taxon>Actinomycetota</taxon>
        <taxon>Thermoleophilia</taxon>
        <taxon>Solirubrobacterales</taxon>
        <taxon>Solirubrobacteraceae</taxon>
        <taxon>environmental samples</taxon>
    </lineage>
</organism>
<evidence type="ECO:0000313" key="2">
    <source>
        <dbReference type="EMBL" id="CAA9491196.1"/>
    </source>
</evidence>
<evidence type="ECO:0000256" key="1">
    <source>
        <dbReference type="SAM" id="Phobius"/>
    </source>
</evidence>
<keyword evidence="1" id="KW-0812">Transmembrane</keyword>
<proteinExistence type="predicted"/>
<dbReference type="EMBL" id="CADCVQ010000063">
    <property type="protein sequence ID" value="CAA9491196.1"/>
    <property type="molecule type" value="Genomic_DNA"/>
</dbReference>
<keyword evidence="1" id="KW-1133">Transmembrane helix</keyword>
<gene>
    <name evidence="2" type="ORF">AVDCRST_MAG67-1385</name>
</gene>
<feature type="transmembrane region" description="Helical" evidence="1">
    <location>
        <begin position="137"/>
        <end position="157"/>
    </location>
</feature>
<feature type="transmembrane region" description="Helical" evidence="1">
    <location>
        <begin position="99"/>
        <end position="117"/>
    </location>
</feature>
<dbReference type="AlphaFoldDB" id="A0A6J4S7T8"/>